<dbReference type="Proteomes" id="UP001283366">
    <property type="component" value="Unassembled WGS sequence"/>
</dbReference>
<dbReference type="RefSeq" id="WP_087480528.1">
    <property type="nucleotide sequence ID" value="NZ_AP024883.1"/>
</dbReference>
<dbReference type="Gene3D" id="1.10.1220.10">
    <property type="entry name" value="Met repressor-like"/>
    <property type="match status" value="1"/>
</dbReference>
<dbReference type="GO" id="GO:0003677">
    <property type="term" value="F:DNA binding"/>
    <property type="evidence" value="ECO:0007669"/>
    <property type="project" value="UniProtKB-UniRule"/>
</dbReference>
<dbReference type="InterPro" id="IPR005621">
    <property type="entry name" value="SeqA"/>
</dbReference>
<sequence>MKTIEVDEELYRYIASQTCHIGESASDILRRLLNVDGQESPSQPVSHEVQSAELSDEPVQPVHQGIVVSKDAGREPQLSGVQMIRELLISDEFAAQKKVIDRFMLVLSTLYSIDSVSFSEAMQVKGRKRVYFADNEQTLLESGNTTKPKAIPNTPFWVITNNNTSRKQQMIEQVMVRMNFPSDLIDKVTLSI</sequence>
<comment type="subcellular location">
    <subcellularLocation>
        <location evidence="4 5">Cytoplasm</location>
    </subcellularLocation>
</comment>
<evidence type="ECO:0000256" key="3">
    <source>
        <dbReference type="ARBA" id="ARBA00023125"/>
    </source>
</evidence>
<evidence type="ECO:0000256" key="5">
    <source>
        <dbReference type="PIRNR" id="PIRNR019401"/>
    </source>
</evidence>
<protein>
    <recommendedName>
        <fullName evidence="4 5">Negative modulator of initiation of replication</fullName>
    </recommendedName>
</protein>
<comment type="similarity">
    <text evidence="4 5">Belongs to the SeqA family.</text>
</comment>
<dbReference type="InterPro" id="IPR033761">
    <property type="entry name" value="SeqA_N"/>
</dbReference>
<comment type="function">
    <text evidence="4 5">Negative regulator of replication initiation, which contributes to regulation of DNA replication and ensures that replication initiation occurs exactly once per chromosome per cell cycle. Binds to pairs of hemimethylated GATC sequences in the oriC region, thus preventing assembly of replication proteins and re-initiation at newly replicated origins. Repression is relieved when the region becomes fully methylated.</text>
</comment>
<dbReference type="EMBL" id="FXXI01000002">
    <property type="protein sequence ID" value="SMS00488.1"/>
    <property type="molecule type" value="Genomic_DNA"/>
</dbReference>
<keyword evidence="3 4" id="KW-0238">DNA-binding</keyword>
<comment type="caution">
    <text evidence="4">Lacks conserved residue(s) required for the propagation of feature annotation.</text>
</comment>
<keyword evidence="1 4" id="KW-0963">Cytoplasm</keyword>
<feature type="domain" description="Replication modulator SeqA C-terminal DNA-binding" evidence="6">
    <location>
        <begin position="83"/>
        <end position="189"/>
    </location>
</feature>
<evidence type="ECO:0000313" key="10">
    <source>
        <dbReference type="Proteomes" id="UP000196125"/>
    </source>
</evidence>
<dbReference type="InterPro" id="IPR026577">
    <property type="entry name" value="SeqA_DNA-bd_C"/>
</dbReference>
<dbReference type="Pfam" id="PF17206">
    <property type="entry name" value="SeqA_N"/>
    <property type="match status" value="1"/>
</dbReference>
<dbReference type="Proteomes" id="UP000196125">
    <property type="component" value="Unassembled WGS sequence"/>
</dbReference>
<dbReference type="SUPFAM" id="SSF47598">
    <property type="entry name" value="Ribbon-helix-helix"/>
    <property type="match status" value="1"/>
</dbReference>
<dbReference type="SUPFAM" id="SSF82808">
    <property type="entry name" value="Replication modulator SeqA, C-terminal DNA-binding domain"/>
    <property type="match status" value="1"/>
</dbReference>
<comment type="subunit">
    <text evidence="4">Homodimer. Polymerizes to form helical filaments.</text>
</comment>
<evidence type="ECO:0000256" key="1">
    <source>
        <dbReference type="ARBA" id="ARBA00022490"/>
    </source>
</evidence>
<evidence type="ECO:0000313" key="9">
    <source>
        <dbReference type="EMBL" id="SMS00488.1"/>
    </source>
</evidence>
<evidence type="ECO:0000256" key="4">
    <source>
        <dbReference type="HAMAP-Rule" id="MF_00908"/>
    </source>
</evidence>
<evidence type="ECO:0000313" key="11">
    <source>
        <dbReference type="Proteomes" id="UP001283366"/>
    </source>
</evidence>
<dbReference type="HAMAP" id="MF_00908">
    <property type="entry name" value="SeqA"/>
    <property type="match status" value="1"/>
</dbReference>
<evidence type="ECO:0000256" key="2">
    <source>
        <dbReference type="ARBA" id="ARBA00022880"/>
    </source>
</evidence>
<name>A0A1Y6IS83_9VIBR</name>
<accession>A0A1Y6IS83</accession>
<proteinExistence type="inferred from homology"/>
<dbReference type="NCBIfam" id="NF008389">
    <property type="entry name" value="PRK11187.1"/>
    <property type="match status" value="1"/>
</dbReference>
<keyword evidence="2 4" id="KW-0236">DNA replication inhibitor</keyword>
<reference evidence="8 11" key="2">
    <citation type="submission" date="2023-11" db="EMBL/GenBank/DDBJ databases">
        <title>Plant-associative lifestyle of Vibrio porteresiae and its evolutionary dynamics.</title>
        <authorList>
            <person name="Rameshkumar N."/>
            <person name="Kirti K."/>
        </authorList>
    </citation>
    <scope>NUCLEOTIDE SEQUENCE [LARGE SCALE GENOMIC DNA]</scope>
    <source>
        <strain evidence="8 11">MSSRF38</strain>
    </source>
</reference>
<dbReference type="AlphaFoldDB" id="A0A1Y6IS83"/>
<gene>
    <name evidence="4 9" type="primary">seqA</name>
    <name evidence="8" type="ORF">SBX37_01005</name>
    <name evidence="9" type="ORF">VIM7927_01754</name>
</gene>
<dbReference type="PIRSF" id="PIRSF019401">
    <property type="entry name" value="SeqA"/>
    <property type="match status" value="1"/>
</dbReference>
<dbReference type="InterPro" id="IPR036835">
    <property type="entry name" value="SeqA_DNA-bd_C_sf"/>
</dbReference>
<dbReference type="GO" id="GO:0032297">
    <property type="term" value="P:negative regulation of DNA-templated DNA replication initiation"/>
    <property type="evidence" value="ECO:0007669"/>
    <property type="project" value="UniProtKB-UniRule"/>
</dbReference>
<reference evidence="9 10" key="1">
    <citation type="submission" date="2017-05" db="EMBL/GenBank/DDBJ databases">
        <authorList>
            <person name="Song R."/>
            <person name="Chenine A.L."/>
            <person name="Ruprecht R.M."/>
        </authorList>
    </citation>
    <scope>NUCLEOTIDE SEQUENCE [LARGE SCALE GENOMIC DNA]</scope>
    <source>
        <strain evidence="9 10">CECT 7927</strain>
    </source>
</reference>
<organism evidence="9 10">
    <name type="scientific">Vibrio mangrovi</name>
    <dbReference type="NCBI Taxonomy" id="474394"/>
    <lineage>
        <taxon>Bacteria</taxon>
        <taxon>Pseudomonadati</taxon>
        <taxon>Pseudomonadota</taxon>
        <taxon>Gammaproteobacteria</taxon>
        <taxon>Vibrionales</taxon>
        <taxon>Vibrionaceae</taxon>
        <taxon>Vibrio</taxon>
    </lineage>
</organism>
<keyword evidence="11" id="KW-1185">Reference proteome</keyword>
<dbReference type="GO" id="GO:0006355">
    <property type="term" value="P:regulation of DNA-templated transcription"/>
    <property type="evidence" value="ECO:0007669"/>
    <property type="project" value="InterPro"/>
</dbReference>
<feature type="domain" description="Negative modulator of initiation of replication SeqA N-terminal" evidence="7">
    <location>
        <begin position="1"/>
        <end position="34"/>
    </location>
</feature>
<evidence type="ECO:0000259" key="6">
    <source>
        <dbReference type="Pfam" id="PF03925"/>
    </source>
</evidence>
<dbReference type="InterPro" id="IPR013321">
    <property type="entry name" value="Arc_rbn_hlx_hlx"/>
</dbReference>
<evidence type="ECO:0000259" key="7">
    <source>
        <dbReference type="Pfam" id="PF17206"/>
    </source>
</evidence>
<dbReference type="OrthoDB" id="5591069at2"/>
<dbReference type="Gene3D" id="1.20.1380.10">
    <property type="entry name" value="Replication modulator SeqA, C-terminal DNA-binding domain"/>
    <property type="match status" value="1"/>
</dbReference>
<dbReference type="Pfam" id="PF03925">
    <property type="entry name" value="SeqA"/>
    <property type="match status" value="1"/>
</dbReference>
<evidence type="ECO:0000313" key="8">
    <source>
        <dbReference type="EMBL" id="MDW6001489.1"/>
    </source>
</evidence>
<dbReference type="EMBL" id="JAWRCO010000001">
    <property type="protein sequence ID" value="MDW6001489.1"/>
    <property type="molecule type" value="Genomic_DNA"/>
</dbReference>
<dbReference type="GO" id="GO:0005737">
    <property type="term" value="C:cytoplasm"/>
    <property type="evidence" value="ECO:0007669"/>
    <property type="project" value="UniProtKB-SubCell"/>
</dbReference>
<dbReference type="InterPro" id="IPR010985">
    <property type="entry name" value="Ribbon_hlx_hlx"/>
</dbReference>